<sequence length="393" mass="44536">MHAIYTLVCCILHNYYIILAVVSAKTTPANNSKQAKAAAIPNPARELREPKRHGLIAHLVCATKFTKLDSITWACLWFADLSRLEELVSDCERGSFQAYITRQVLMESYCKTHVIDAWAVARSNNDEDEDDAENTSDDEDSATEEEPPTKKRRVTSSPEQSPSASEKEATSLANKLCTERDNASCVITGCRDPVESAHIFPKSMGKMDTQDSILTWYSLQYFWSKEKVNAWREQVNGPNRTEVCSNLLCMTNLAQKLWKKARFALKPLCLSEDRKSLQVQFYWLPVYQYRARVSATEIPSRFPKHLSGTAVHGQETVLFSIATDRNVCSGDILTFTTNDPDGHPLPSMELLDLQWVLNRVLALSGATYATDKELYTDDWSYELDFDWASEEDM</sequence>
<dbReference type="AlphaFoldDB" id="A0A1L9V1N5"/>
<gene>
    <name evidence="4" type="ORF">ASPBRDRAFT_71173</name>
</gene>
<dbReference type="RefSeq" id="XP_067485121.1">
    <property type="nucleotide sequence ID" value="XM_067629113.1"/>
</dbReference>
<feature type="compositionally biased region" description="Acidic residues" evidence="1">
    <location>
        <begin position="126"/>
        <end position="146"/>
    </location>
</feature>
<feature type="signal peptide" evidence="2">
    <location>
        <begin position="1"/>
        <end position="24"/>
    </location>
</feature>
<accession>A0A1L9V1N5</accession>
<evidence type="ECO:0000256" key="2">
    <source>
        <dbReference type="SAM" id="SignalP"/>
    </source>
</evidence>
<keyword evidence="5" id="KW-1185">Reference proteome</keyword>
<feature type="domain" description="HNH nuclease" evidence="3">
    <location>
        <begin position="185"/>
        <end position="265"/>
    </location>
</feature>
<dbReference type="EMBL" id="KV878679">
    <property type="protein sequence ID" value="OJJ77874.1"/>
    <property type="molecule type" value="Genomic_DNA"/>
</dbReference>
<dbReference type="OrthoDB" id="5416097at2759"/>
<dbReference type="InterPro" id="IPR003615">
    <property type="entry name" value="HNH_nuc"/>
</dbReference>
<dbReference type="Pfam" id="PF13391">
    <property type="entry name" value="HNH_2"/>
    <property type="match status" value="1"/>
</dbReference>
<feature type="region of interest" description="Disordered" evidence="1">
    <location>
        <begin position="124"/>
        <end position="172"/>
    </location>
</feature>
<organism evidence="4 5">
    <name type="scientific">Aspergillus brasiliensis (strain CBS 101740 / IMI 381727 / IBT 21946)</name>
    <dbReference type="NCBI Taxonomy" id="767769"/>
    <lineage>
        <taxon>Eukaryota</taxon>
        <taxon>Fungi</taxon>
        <taxon>Dikarya</taxon>
        <taxon>Ascomycota</taxon>
        <taxon>Pezizomycotina</taxon>
        <taxon>Eurotiomycetes</taxon>
        <taxon>Eurotiomycetidae</taxon>
        <taxon>Eurotiales</taxon>
        <taxon>Aspergillaceae</taxon>
        <taxon>Aspergillus</taxon>
        <taxon>Aspergillus subgen. Circumdati</taxon>
    </lineage>
</organism>
<evidence type="ECO:0000259" key="3">
    <source>
        <dbReference type="Pfam" id="PF13391"/>
    </source>
</evidence>
<name>A0A1L9V1N5_ASPBC</name>
<proteinExistence type="predicted"/>
<protein>
    <recommendedName>
        <fullName evidence="3">HNH nuclease domain-containing protein</fullName>
    </recommendedName>
</protein>
<keyword evidence="2" id="KW-0732">Signal</keyword>
<feature type="chain" id="PRO_5012499384" description="HNH nuclease domain-containing protein" evidence="2">
    <location>
        <begin position="25"/>
        <end position="393"/>
    </location>
</feature>
<dbReference type="Proteomes" id="UP000184499">
    <property type="component" value="Unassembled WGS sequence"/>
</dbReference>
<dbReference type="OMA" id="EWFRAIQ"/>
<reference evidence="5" key="1">
    <citation type="journal article" date="2017" name="Genome Biol.">
        <title>Comparative genomics reveals high biological diversity and specific adaptations in the industrially and medically important fungal genus Aspergillus.</title>
        <authorList>
            <person name="de Vries R.P."/>
            <person name="Riley R."/>
            <person name="Wiebenga A."/>
            <person name="Aguilar-Osorio G."/>
            <person name="Amillis S."/>
            <person name="Uchima C.A."/>
            <person name="Anderluh G."/>
            <person name="Asadollahi M."/>
            <person name="Askin M."/>
            <person name="Barry K."/>
            <person name="Battaglia E."/>
            <person name="Bayram O."/>
            <person name="Benocci T."/>
            <person name="Braus-Stromeyer S.A."/>
            <person name="Caldana C."/>
            <person name="Canovas D."/>
            <person name="Cerqueira G.C."/>
            <person name="Chen F."/>
            <person name="Chen W."/>
            <person name="Choi C."/>
            <person name="Clum A."/>
            <person name="Dos Santos R.A."/>
            <person name="Damasio A.R."/>
            <person name="Diallinas G."/>
            <person name="Emri T."/>
            <person name="Fekete E."/>
            <person name="Flipphi M."/>
            <person name="Freyberg S."/>
            <person name="Gallo A."/>
            <person name="Gournas C."/>
            <person name="Habgood R."/>
            <person name="Hainaut M."/>
            <person name="Harispe M.L."/>
            <person name="Henrissat B."/>
            <person name="Hilden K.S."/>
            <person name="Hope R."/>
            <person name="Hossain A."/>
            <person name="Karabika E."/>
            <person name="Karaffa L."/>
            <person name="Karanyi Z."/>
            <person name="Krasevec N."/>
            <person name="Kuo A."/>
            <person name="Kusch H."/>
            <person name="LaButti K."/>
            <person name="Lagendijk E.L."/>
            <person name="Lapidus A."/>
            <person name="Levasseur A."/>
            <person name="Lindquist E."/>
            <person name="Lipzen A."/>
            <person name="Logrieco A.F."/>
            <person name="MacCabe A."/>
            <person name="Maekelae M.R."/>
            <person name="Malavazi I."/>
            <person name="Melin P."/>
            <person name="Meyer V."/>
            <person name="Mielnichuk N."/>
            <person name="Miskei M."/>
            <person name="Molnar A.P."/>
            <person name="Mule G."/>
            <person name="Ngan C.Y."/>
            <person name="Orejas M."/>
            <person name="Orosz E."/>
            <person name="Ouedraogo J.P."/>
            <person name="Overkamp K.M."/>
            <person name="Park H.-S."/>
            <person name="Perrone G."/>
            <person name="Piumi F."/>
            <person name="Punt P.J."/>
            <person name="Ram A.F."/>
            <person name="Ramon A."/>
            <person name="Rauscher S."/>
            <person name="Record E."/>
            <person name="Riano-Pachon D.M."/>
            <person name="Robert V."/>
            <person name="Roehrig J."/>
            <person name="Ruller R."/>
            <person name="Salamov A."/>
            <person name="Salih N.S."/>
            <person name="Samson R.A."/>
            <person name="Sandor E."/>
            <person name="Sanguinetti M."/>
            <person name="Schuetze T."/>
            <person name="Sepcic K."/>
            <person name="Shelest E."/>
            <person name="Sherlock G."/>
            <person name="Sophianopoulou V."/>
            <person name="Squina F.M."/>
            <person name="Sun H."/>
            <person name="Susca A."/>
            <person name="Todd R.B."/>
            <person name="Tsang A."/>
            <person name="Unkles S.E."/>
            <person name="van de Wiele N."/>
            <person name="van Rossen-Uffink D."/>
            <person name="Oliveira J.V."/>
            <person name="Vesth T.C."/>
            <person name="Visser J."/>
            <person name="Yu J.-H."/>
            <person name="Zhou M."/>
            <person name="Andersen M.R."/>
            <person name="Archer D.B."/>
            <person name="Baker S.E."/>
            <person name="Benoit I."/>
            <person name="Brakhage A.A."/>
            <person name="Braus G.H."/>
            <person name="Fischer R."/>
            <person name="Frisvad J.C."/>
            <person name="Goldman G.H."/>
            <person name="Houbraken J."/>
            <person name="Oakley B."/>
            <person name="Pocsi I."/>
            <person name="Scazzocchio C."/>
            <person name="Seiboth B."/>
            <person name="vanKuyk P.A."/>
            <person name="Wortman J."/>
            <person name="Dyer P.S."/>
            <person name="Grigoriev I.V."/>
        </authorList>
    </citation>
    <scope>NUCLEOTIDE SEQUENCE [LARGE SCALE GENOMIC DNA]</scope>
    <source>
        <strain evidence="5">CBS 101740 / IMI 381727 / IBT 21946</strain>
    </source>
</reference>
<feature type="compositionally biased region" description="Polar residues" evidence="1">
    <location>
        <begin position="155"/>
        <end position="164"/>
    </location>
</feature>
<evidence type="ECO:0000313" key="5">
    <source>
        <dbReference type="Proteomes" id="UP000184499"/>
    </source>
</evidence>
<dbReference type="GeneID" id="93581600"/>
<evidence type="ECO:0000256" key="1">
    <source>
        <dbReference type="SAM" id="MobiDB-lite"/>
    </source>
</evidence>
<evidence type="ECO:0000313" key="4">
    <source>
        <dbReference type="EMBL" id="OJJ77874.1"/>
    </source>
</evidence>
<dbReference type="VEuPathDB" id="FungiDB:ASPBRDRAFT_71173"/>